<dbReference type="Proteomes" id="UP000538292">
    <property type="component" value="Unassembled WGS sequence"/>
</dbReference>
<dbReference type="AlphaFoldDB" id="A0A7W1XSF9"/>
<evidence type="ECO:0000313" key="15">
    <source>
        <dbReference type="Proteomes" id="UP000538292"/>
    </source>
</evidence>
<feature type="domain" description="ACT-like" evidence="13">
    <location>
        <begin position="341"/>
        <end position="415"/>
    </location>
</feature>
<dbReference type="GO" id="GO:0004794">
    <property type="term" value="F:threonine deaminase activity"/>
    <property type="evidence" value="ECO:0007669"/>
    <property type="project" value="UniProtKB-UniRule"/>
</dbReference>
<comment type="similarity">
    <text evidence="4 12">Belongs to the serine/threonine dehydratase family.</text>
</comment>
<dbReference type="PROSITE" id="PS00165">
    <property type="entry name" value="DEHYDRATASE_SER_THR"/>
    <property type="match status" value="1"/>
</dbReference>
<evidence type="ECO:0000256" key="7">
    <source>
        <dbReference type="ARBA" id="ARBA00022624"/>
    </source>
</evidence>
<comment type="cofactor">
    <cofactor evidence="2 12">
        <name>pyridoxal 5'-phosphate</name>
        <dbReference type="ChEBI" id="CHEBI:597326"/>
    </cofactor>
</comment>
<dbReference type="CDD" id="cd01562">
    <property type="entry name" value="Thr-dehyd"/>
    <property type="match status" value="1"/>
</dbReference>
<dbReference type="SUPFAM" id="SSF55021">
    <property type="entry name" value="ACT-like"/>
    <property type="match status" value="1"/>
</dbReference>
<name>A0A7W1XSF9_9BACL</name>
<evidence type="ECO:0000256" key="8">
    <source>
        <dbReference type="ARBA" id="ARBA00022898"/>
    </source>
</evidence>
<keyword evidence="9 12" id="KW-0456">Lyase</keyword>
<evidence type="ECO:0000256" key="10">
    <source>
        <dbReference type="ARBA" id="ARBA00023304"/>
    </source>
</evidence>
<dbReference type="GO" id="GO:0006565">
    <property type="term" value="P:L-serine catabolic process"/>
    <property type="evidence" value="ECO:0007669"/>
    <property type="project" value="TreeGrafter"/>
</dbReference>
<dbReference type="InterPro" id="IPR001721">
    <property type="entry name" value="TD_ACT-like"/>
</dbReference>
<dbReference type="PANTHER" id="PTHR48078:SF11">
    <property type="entry name" value="THREONINE DEHYDRATASE, MITOCHONDRIAL"/>
    <property type="match status" value="1"/>
</dbReference>
<keyword evidence="8 12" id="KW-0663">Pyridoxal phosphate</keyword>
<keyword evidence="10 12" id="KW-0100">Branched-chain amino acid biosynthesis</keyword>
<comment type="pathway">
    <text evidence="3 12">Amino-acid biosynthesis; L-isoleucine biosynthesis; 2-oxobutanoate from L-threonine: step 1/1.</text>
</comment>
<evidence type="ECO:0000256" key="4">
    <source>
        <dbReference type="ARBA" id="ARBA00010869"/>
    </source>
</evidence>
<keyword evidence="7 12" id="KW-0412">Isoleucine biosynthesis</keyword>
<organism evidence="14 15">
    <name type="scientific">Thermoactinomyces mirandus</name>
    <dbReference type="NCBI Taxonomy" id="2756294"/>
    <lineage>
        <taxon>Bacteria</taxon>
        <taxon>Bacillati</taxon>
        <taxon>Bacillota</taxon>
        <taxon>Bacilli</taxon>
        <taxon>Bacillales</taxon>
        <taxon>Thermoactinomycetaceae</taxon>
        <taxon>Thermoactinomyces</taxon>
    </lineage>
</organism>
<dbReference type="NCBIfam" id="TIGR02079">
    <property type="entry name" value="THD1"/>
    <property type="match status" value="1"/>
</dbReference>
<dbReference type="Pfam" id="PF00585">
    <property type="entry name" value="Thr_dehydrat_C"/>
    <property type="match status" value="1"/>
</dbReference>
<evidence type="ECO:0000259" key="13">
    <source>
        <dbReference type="PROSITE" id="PS51672"/>
    </source>
</evidence>
<evidence type="ECO:0000256" key="2">
    <source>
        <dbReference type="ARBA" id="ARBA00001933"/>
    </source>
</evidence>
<dbReference type="Pfam" id="PF00291">
    <property type="entry name" value="PALP"/>
    <property type="match status" value="1"/>
</dbReference>
<dbReference type="GO" id="GO:0003941">
    <property type="term" value="F:L-serine ammonia-lyase activity"/>
    <property type="evidence" value="ECO:0007669"/>
    <property type="project" value="TreeGrafter"/>
</dbReference>
<dbReference type="InterPro" id="IPR050147">
    <property type="entry name" value="Ser/Thr_Dehydratase"/>
</dbReference>
<evidence type="ECO:0000256" key="3">
    <source>
        <dbReference type="ARBA" id="ARBA00004810"/>
    </source>
</evidence>
<dbReference type="SUPFAM" id="SSF53686">
    <property type="entry name" value="Tryptophan synthase beta subunit-like PLP-dependent enzymes"/>
    <property type="match status" value="1"/>
</dbReference>
<evidence type="ECO:0000256" key="12">
    <source>
        <dbReference type="RuleBase" id="RU362012"/>
    </source>
</evidence>
<dbReference type="Gene3D" id="3.40.50.1100">
    <property type="match status" value="2"/>
</dbReference>
<evidence type="ECO:0000256" key="6">
    <source>
        <dbReference type="ARBA" id="ARBA00022605"/>
    </source>
</evidence>
<dbReference type="InterPro" id="IPR000634">
    <property type="entry name" value="Ser/Thr_deHydtase_PyrdxlP-BS"/>
</dbReference>
<evidence type="ECO:0000256" key="9">
    <source>
        <dbReference type="ARBA" id="ARBA00023239"/>
    </source>
</evidence>
<comment type="catalytic activity">
    <reaction evidence="1 12">
        <text>L-threonine = 2-oxobutanoate + NH4(+)</text>
        <dbReference type="Rhea" id="RHEA:22108"/>
        <dbReference type="ChEBI" id="CHEBI:16763"/>
        <dbReference type="ChEBI" id="CHEBI:28938"/>
        <dbReference type="ChEBI" id="CHEBI:57926"/>
        <dbReference type="EC" id="4.3.1.19"/>
    </reaction>
</comment>
<dbReference type="RefSeq" id="WP_181739964.1">
    <property type="nucleotide sequence ID" value="NZ_JACEOL010000030.1"/>
</dbReference>
<dbReference type="EMBL" id="JACEOL010000030">
    <property type="protein sequence ID" value="MBA4602442.1"/>
    <property type="molecule type" value="Genomic_DNA"/>
</dbReference>
<dbReference type="InterPro" id="IPR011820">
    <property type="entry name" value="IlvA"/>
</dbReference>
<comment type="function">
    <text evidence="11 12">Catalyzes the anaerobic formation of alpha-ketobutyrate and ammonia from threonine in a two-step reaction. The first step involved a dehydration of threonine and a production of enamine intermediates (aminocrotonate), which tautomerizes to its imine form (iminobutyrate). Both intermediates are unstable and short-lived. The second step is the nonenzymatic hydrolysis of the enamine/imine intermediates to form 2-ketobutyrate and free ammonia. In the low water environment of the cell, the second step is accelerated by RidA.</text>
</comment>
<dbReference type="PROSITE" id="PS51672">
    <property type="entry name" value="ACT_LIKE"/>
    <property type="match status" value="1"/>
</dbReference>
<dbReference type="InterPro" id="IPR001926">
    <property type="entry name" value="TrpB-like_PALP"/>
</dbReference>
<evidence type="ECO:0000313" key="14">
    <source>
        <dbReference type="EMBL" id="MBA4602442.1"/>
    </source>
</evidence>
<dbReference type="UniPathway" id="UPA00047">
    <property type="reaction ID" value="UER00054"/>
</dbReference>
<dbReference type="InterPro" id="IPR045865">
    <property type="entry name" value="ACT-like_dom_sf"/>
</dbReference>
<evidence type="ECO:0000256" key="5">
    <source>
        <dbReference type="ARBA" id="ARBA00011881"/>
    </source>
</evidence>
<dbReference type="CDD" id="cd04907">
    <property type="entry name" value="ACT_ThrD-I_2"/>
    <property type="match status" value="1"/>
</dbReference>
<dbReference type="EC" id="4.3.1.19" evidence="12"/>
<dbReference type="NCBIfam" id="NF006390">
    <property type="entry name" value="PRK08639.1"/>
    <property type="match status" value="1"/>
</dbReference>
<protein>
    <recommendedName>
        <fullName evidence="12">L-threonine dehydratase</fullName>
        <ecNumber evidence="12">4.3.1.19</ecNumber>
    </recommendedName>
    <alternativeName>
        <fullName evidence="12">Threonine deaminase</fullName>
    </alternativeName>
</protein>
<reference evidence="14 15" key="1">
    <citation type="submission" date="2020-07" db="EMBL/GenBank/DDBJ databases">
        <title>Thermoactinomyces phylogeny.</title>
        <authorList>
            <person name="Dunlap C."/>
        </authorList>
    </citation>
    <scope>NUCLEOTIDE SEQUENCE [LARGE SCALE GENOMIC DNA]</scope>
    <source>
        <strain evidence="14 15">AMNI-1</strain>
    </source>
</reference>
<dbReference type="GO" id="GO:0006567">
    <property type="term" value="P:L-threonine catabolic process"/>
    <property type="evidence" value="ECO:0007669"/>
    <property type="project" value="TreeGrafter"/>
</dbReference>
<dbReference type="PANTHER" id="PTHR48078">
    <property type="entry name" value="THREONINE DEHYDRATASE, MITOCHONDRIAL-RELATED"/>
    <property type="match status" value="1"/>
</dbReference>
<evidence type="ECO:0000256" key="1">
    <source>
        <dbReference type="ARBA" id="ARBA00001274"/>
    </source>
</evidence>
<evidence type="ECO:0000256" key="11">
    <source>
        <dbReference type="ARBA" id="ARBA00025527"/>
    </source>
</evidence>
<dbReference type="GO" id="GO:0009097">
    <property type="term" value="P:isoleucine biosynthetic process"/>
    <property type="evidence" value="ECO:0007669"/>
    <property type="project" value="UniProtKB-UniRule"/>
</dbReference>
<proteinExistence type="inferred from homology"/>
<dbReference type="InterPro" id="IPR036052">
    <property type="entry name" value="TrpB-like_PALP_sf"/>
</dbReference>
<dbReference type="GO" id="GO:0030170">
    <property type="term" value="F:pyridoxal phosphate binding"/>
    <property type="evidence" value="ECO:0007669"/>
    <property type="project" value="InterPro"/>
</dbReference>
<keyword evidence="6 12" id="KW-0028">Amino-acid biosynthesis</keyword>
<comment type="subunit">
    <text evidence="5 12">Homotetramer.</text>
</comment>
<accession>A0A7W1XSF9</accession>
<gene>
    <name evidence="12 14" type="primary">ilvA</name>
    <name evidence="14" type="ORF">H2C83_08955</name>
</gene>
<keyword evidence="15" id="KW-1185">Reference proteome</keyword>
<sequence length="424" mass="47912">MSKVLDEVHAEQIKVEDILIASQRLKKVCVHTPLEHNRLLSDKYECDIHLKREDLQIVRSFKIRGAYNTICCLSEEERRRGIVCASAGNHAQGVAYSCHHLGIPGKIFMPTTTPRQKINQVKHYGGEFVEVILTGDTFDDSFHQAMAYVEEHQMSFIHPFDDYRTIVGQGTIGIEILNDLKQPPDYVFVTIGGGGLISGVSSYIKSVYPQTRVIGVEPAGAQSMKESLKTGQIVNLEQIDPFVDGAAVKRVGDLTFKICQEHVDEVIAVPEGKVCTTILNLYNQNAIVVEPAGALAVSALDFYREQIRRKNVVCIISGGNNDIDRMQEMKERSLIYEGLKHYFIINFPQRAGALREFLDDVLGENDDITRFEYTKKNNKENGPALVGIELKYREDYPSLIERMNRKGFPYIEINNDPHLFHLLI</sequence>
<dbReference type="FunFam" id="3.40.50.1100:FF:000007">
    <property type="entry name" value="L-threonine dehydratase catabolic TdcB"/>
    <property type="match status" value="1"/>
</dbReference>
<comment type="caution">
    <text evidence="14">The sequence shown here is derived from an EMBL/GenBank/DDBJ whole genome shotgun (WGS) entry which is preliminary data.</text>
</comment>